<reference evidence="2 3" key="1">
    <citation type="submission" date="2017-12" db="EMBL/GenBank/DDBJ databases">
        <title>Comparative genomics of Botrytis spp.</title>
        <authorList>
            <person name="Valero-Jimenez C.A."/>
            <person name="Tapia P."/>
            <person name="Veloso J."/>
            <person name="Silva-Moreno E."/>
            <person name="Staats M."/>
            <person name="Valdes J.H."/>
            <person name="Van Kan J.A.L."/>
        </authorList>
    </citation>
    <scope>NUCLEOTIDE SEQUENCE [LARGE SCALE GENOMIC DNA]</scope>
    <source>
        <strain evidence="2 3">MUCL2120</strain>
    </source>
</reference>
<feature type="non-terminal residue" evidence="2">
    <location>
        <position position="111"/>
    </location>
</feature>
<proteinExistence type="predicted"/>
<comment type="caution">
    <text evidence="2">The sequence shown here is derived from an EMBL/GenBank/DDBJ whole genome shotgun (WGS) entry which is preliminary data.</text>
</comment>
<protein>
    <submittedName>
        <fullName evidence="2">Uncharacterized protein</fullName>
    </submittedName>
</protein>
<sequence length="111" mass="11644">MAAPLAPIPDVADAAQAIAAAIMAVLMPLQQANGPAGGPAGGNNNPGEAEERRLENLRQEANPPDEVVPNRQLQNLAGINAHRGLLPAGYQRVNVAETLIIIILIKIDFEI</sequence>
<feature type="compositionally biased region" description="Basic and acidic residues" evidence="1">
    <location>
        <begin position="49"/>
        <end position="58"/>
    </location>
</feature>
<organism evidence="2 3">
    <name type="scientific">Botryotinia narcissicola</name>
    <dbReference type="NCBI Taxonomy" id="278944"/>
    <lineage>
        <taxon>Eukaryota</taxon>
        <taxon>Fungi</taxon>
        <taxon>Dikarya</taxon>
        <taxon>Ascomycota</taxon>
        <taxon>Pezizomycotina</taxon>
        <taxon>Leotiomycetes</taxon>
        <taxon>Helotiales</taxon>
        <taxon>Sclerotiniaceae</taxon>
        <taxon>Botryotinia</taxon>
    </lineage>
</organism>
<gene>
    <name evidence="2" type="ORF">BOTNAR_0015g00010</name>
</gene>
<evidence type="ECO:0000313" key="3">
    <source>
        <dbReference type="Proteomes" id="UP000297452"/>
    </source>
</evidence>
<dbReference type="Proteomes" id="UP000297452">
    <property type="component" value="Unassembled WGS sequence"/>
</dbReference>
<feature type="region of interest" description="Disordered" evidence="1">
    <location>
        <begin position="33"/>
        <end position="68"/>
    </location>
</feature>
<evidence type="ECO:0000256" key="1">
    <source>
        <dbReference type="SAM" id="MobiDB-lite"/>
    </source>
</evidence>
<dbReference type="EMBL" id="PQXJ01000015">
    <property type="protein sequence ID" value="TGO69089.1"/>
    <property type="molecule type" value="Genomic_DNA"/>
</dbReference>
<dbReference type="AlphaFoldDB" id="A0A4Z1J5W3"/>
<keyword evidence="3" id="KW-1185">Reference proteome</keyword>
<accession>A0A4Z1J5W3</accession>
<evidence type="ECO:0000313" key="2">
    <source>
        <dbReference type="EMBL" id="TGO69089.1"/>
    </source>
</evidence>
<name>A0A4Z1J5W3_9HELO</name>